<comment type="caution">
    <text evidence="1">The sequence shown here is derived from an EMBL/GenBank/DDBJ whole genome shotgun (WGS) entry which is preliminary data.</text>
</comment>
<reference evidence="1 2" key="1">
    <citation type="submission" date="2020-08" db="EMBL/GenBank/DDBJ databases">
        <title>Genomic Encyclopedia of Type Strains, Phase IV (KMG-IV): sequencing the most valuable type-strain genomes for metagenomic binning, comparative biology and taxonomic classification.</title>
        <authorList>
            <person name="Goeker M."/>
        </authorList>
    </citation>
    <scope>NUCLEOTIDE SEQUENCE [LARGE SCALE GENOMIC DNA]</scope>
    <source>
        <strain evidence="1 2">DSM 45615</strain>
    </source>
</reference>
<gene>
    <name evidence="1" type="ORF">HNP84_007205</name>
</gene>
<dbReference type="Proteomes" id="UP000578449">
    <property type="component" value="Unassembled WGS sequence"/>
</dbReference>
<dbReference type="AlphaFoldDB" id="A0A840PHS2"/>
<protein>
    <submittedName>
        <fullName evidence="1">Uncharacterized protein</fullName>
    </submittedName>
</protein>
<dbReference type="EMBL" id="JACHGN010000017">
    <property type="protein sequence ID" value="MBB5137453.1"/>
    <property type="molecule type" value="Genomic_DNA"/>
</dbReference>
<evidence type="ECO:0000313" key="1">
    <source>
        <dbReference type="EMBL" id="MBB5137453.1"/>
    </source>
</evidence>
<accession>A0A840PHS2</accession>
<evidence type="ECO:0000313" key="2">
    <source>
        <dbReference type="Proteomes" id="UP000578449"/>
    </source>
</evidence>
<proteinExistence type="predicted"/>
<sequence>MRRLGPVLGRIRTEAIGGQARLTRHRLRTRTTPVGPLAAADAGDASELWVLAEKREKEGTDDQWSDLLRYGLEADGRVADPW</sequence>
<keyword evidence="2" id="KW-1185">Reference proteome</keyword>
<organism evidence="1 2">
    <name type="scientific">Thermocatellispora tengchongensis</name>
    <dbReference type="NCBI Taxonomy" id="1073253"/>
    <lineage>
        <taxon>Bacteria</taxon>
        <taxon>Bacillati</taxon>
        <taxon>Actinomycetota</taxon>
        <taxon>Actinomycetes</taxon>
        <taxon>Streptosporangiales</taxon>
        <taxon>Streptosporangiaceae</taxon>
        <taxon>Thermocatellispora</taxon>
    </lineage>
</organism>
<name>A0A840PHS2_9ACTN</name>